<name>A0A1V0TYN4_9ACTN</name>
<sequence>MVSVSSACWFVVLPDRSLPSGLSARLRERATGAVLYPSGRAWLLGSWAADEMAVASAGERLLAVVGTSSTTAADLMTRLKSMGVDADLEAALHGVQGSFHVAAWLDGRGYVRGSASGARRLYRAEVAGATVCADRASTLAWLTGGTPDIAQLSARLAAPYLPYPLADAAMWSAVESVPPGEALNLEPDGGCRRSVWWKPPPAELPLAEGALRLREALCGAVALRVRPGQVLGADLSGGMDSTSLCFLAAEAGASLVTSTLHWKGPGNQDHHYAAYAVKHLPRVESLVFPSDELPACFTGLDEPRDPGQEPAGTLRDLSRRQHTAREMRARGAVLRLSGSGGDHMVVPPSSYIHALLRRSPHTALRHAAGFKARSRWPLGATARMLLGAAPYPSWLTTAGALLRMPVVEATEPQTWGGAASASRVGERAGR</sequence>
<organism evidence="3 4">
    <name type="scientific">Streptomyces gilvosporeus</name>
    <dbReference type="NCBI Taxonomy" id="553510"/>
    <lineage>
        <taxon>Bacteria</taxon>
        <taxon>Bacillati</taxon>
        <taxon>Actinomycetota</taxon>
        <taxon>Actinomycetes</taxon>
        <taxon>Kitasatosporales</taxon>
        <taxon>Streptomycetaceae</taxon>
        <taxon>Streptomyces</taxon>
    </lineage>
</organism>
<feature type="domain" description="Asparagine synthetase" evidence="2">
    <location>
        <begin position="213"/>
        <end position="395"/>
    </location>
</feature>
<dbReference type="GO" id="GO:0004066">
    <property type="term" value="F:asparagine synthase (glutamine-hydrolyzing) activity"/>
    <property type="evidence" value="ECO:0007669"/>
    <property type="project" value="InterPro"/>
</dbReference>
<proteinExistence type="predicted"/>
<dbReference type="GO" id="GO:0006529">
    <property type="term" value="P:asparagine biosynthetic process"/>
    <property type="evidence" value="ECO:0007669"/>
    <property type="project" value="InterPro"/>
</dbReference>
<dbReference type="KEGG" id="sgv:B1H19_31410"/>
<evidence type="ECO:0000259" key="2">
    <source>
        <dbReference type="Pfam" id="PF00733"/>
    </source>
</evidence>
<dbReference type="AlphaFoldDB" id="A0A1V0TYN4"/>
<reference evidence="3 4" key="1">
    <citation type="submission" date="2017-04" db="EMBL/GenBank/DDBJ databases">
        <title>Complete Genome Sequence of Streptomyces gilvosporeus F607, a Capable Producer of Natamycin.</title>
        <authorList>
            <person name="Zong G."/>
            <person name="Zhong C."/>
            <person name="Fu J."/>
            <person name="Qin R."/>
            <person name="Cao G."/>
        </authorList>
    </citation>
    <scope>NUCLEOTIDE SEQUENCE [LARGE SCALE GENOMIC DNA]</scope>
    <source>
        <strain evidence="3 4">F607</strain>
    </source>
</reference>
<accession>A0A1V0TYN4</accession>
<gene>
    <name evidence="3" type="ORF">B1H19_31410</name>
</gene>
<dbReference type="Proteomes" id="UP000192726">
    <property type="component" value="Chromosome"/>
</dbReference>
<keyword evidence="4" id="KW-1185">Reference proteome</keyword>
<dbReference type="Gene3D" id="3.40.50.620">
    <property type="entry name" value="HUPs"/>
    <property type="match status" value="1"/>
</dbReference>
<dbReference type="EMBL" id="CP020569">
    <property type="protein sequence ID" value="ARF58089.1"/>
    <property type="molecule type" value="Genomic_DNA"/>
</dbReference>
<evidence type="ECO:0000313" key="3">
    <source>
        <dbReference type="EMBL" id="ARF58089.1"/>
    </source>
</evidence>
<feature type="region of interest" description="Disordered" evidence="1">
    <location>
        <begin position="299"/>
        <end position="323"/>
    </location>
</feature>
<evidence type="ECO:0000313" key="4">
    <source>
        <dbReference type="Proteomes" id="UP000192726"/>
    </source>
</evidence>
<dbReference type="Pfam" id="PF00733">
    <property type="entry name" value="Asn_synthase"/>
    <property type="match status" value="1"/>
</dbReference>
<dbReference type="InterPro" id="IPR001962">
    <property type="entry name" value="Asn_synthase"/>
</dbReference>
<dbReference type="SUPFAM" id="SSF52402">
    <property type="entry name" value="Adenine nucleotide alpha hydrolases-like"/>
    <property type="match status" value="1"/>
</dbReference>
<dbReference type="STRING" id="553510.B1H19_31410"/>
<evidence type="ECO:0000256" key="1">
    <source>
        <dbReference type="SAM" id="MobiDB-lite"/>
    </source>
</evidence>
<protein>
    <recommendedName>
        <fullName evidence="2">Asparagine synthetase domain-containing protein</fullName>
    </recommendedName>
</protein>
<dbReference type="InterPro" id="IPR014729">
    <property type="entry name" value="Rossmann-like_a/b/a_fold"/>
</dbReference>